<keyword evidence="1" id="KW-0472">Membrane</keyword>
<reference evidence="3" key="1">
    <citation type="journal article" date="2013" name="Nature">
        <title>Pan genome of the phytoplankton Emiliania underpins its global distribution.</title>
        <authorList>
            <person name="Read B.A."/>
            <person name="Kegel J."/>
            <person name="Klute M.J."/>
            <person name="Kuo A."/>
            <person name="Lefebvre S.C."/>
            <person name="Maumus F."/>
            <person name="Mayer C."/>
            <person name="Miller J."/>
            <person name="Monier A."/>
            <person name="Salamov A."/>
            <person name="Young J."/>
            <person name="Aguilar M."/>
            <person name="Claverie J.M."/>
            <person name="Frickenhaus S."/>
            <person name="Gonzalez K."/>
            <person name="Herman E.K."/>
            <person name="Lin Y.C."/>
            <person name="Napier J."/>
            <person name="Ogata H."/>
            <person name="Sarno A.F."/>
            <person name="Shmutz J."/>
            <person name="Schroeder D."/>
            <person name="de Vargas C."/>
            <person name="Verret F."/>
            <person name="von Dassow P."/>
            <person name="Valentin K."/>
            <person name="Van de Peer Y."/>
            <person name="Wheeler G."/>
            <person name="Dacks J.B."/>
            <person name="Delwiche C.F."/>
            <person name="Dyhrman S.T."/>
            <person name="Glockner G."/>
            <person name="John U."/>
            <person name="Richards T."/>
            <person name="Worden A.Z."/>
            <person name="Zhang X."/>
            <person name="Grigoriev I.V."/>
            <person name="Allen A.E."/>
            <person name="Bidle K."/>
            <person name="Borodovsky M."/>
            <person name="Bowler C."/>
            <person name="Brownlee C."/>
            <person name="Cock J.M."/>
            <person name="Elias M."/>
            <person name="Gladyshev V.N."/>
            <person name="Groth M."/>
            <person name="Guda C."/>
            <person name="Hadaegh A."/>
            <person name="Iglesias-Rodriguez M.D."/>
            <person name="Jenkins J."/>
            <person name="Jones B.M."/>
            <person name="Lawson T."/>
            <person name="Leese F."/>
            <person name="Lindquist E."/>
            <person name="Lobanov A."/>
            <person name="Lomsadze A."/>
            <person name="Malik S.B."/>
            <person name="Marsh M.E."/>
            <person name="Mackinder L."/>
            <person name="Mock T."/>
            <person name="Mueller-Roeber B."/>
            <person name="Pagarete A."/>
            <person name="Parker M."/>
            <person name="Probert I."/>
            <person name="Quesneville H."/>
            <person name="Raines C."/>
            <person name="Rensing S.A."/>
            <person name="Riano-Pachon D.M."/>
            <person name="Richier S."/>
            <person name="Rokitta S."/>
            <person name="Shiraiwa Y."/>
            <person name="Soanes D.M."/>
            <person name="van der Giezen M."/>
            <person name="Wahlund T.M."/>
            <person name="Williams B."/>
            <person name="Wilson W."/>
            <person name="Wolfe G."/>
            <person name="Wurch L.L."/>
        </authorList>
    </citation>
    <scope>NUCLEOTIDE SEQUENCE</scope>
</reference>
<organism evidence="2 3">
    <name type="scientific">Emiliania huxleyi (strain CCMP1516)</name>
    <dbReference type="NCBI Taxonomy" id="280463"/>
    <lineage>
        <taxon>Eukaryota</taxon>
        <taxon>Haptista</taxon>
        <taxon>Haptophyta</taxon>
        <taxon>Prymnesiophyceae</taxon>
        <taxon>Isochrysidales</taxon>
        <taxon>Noelaerhabdaceae</taxon>
        <taxon>Emiliania</taxon>
    </lineage>
</organism>
<dbReference type="Proteomes" id="UP000013827">
    <property type="component" value="Unassembled WGS sequence"/>
</dbReference>
<reference evidence="2" key="2">
    <citation type="submission" date="2024-10" db="UniProtKB">
        <authorList>
            <consortium name="EnsemblProtists"/>
        </authorList>
    </citation>
    <scope>IDENTIFICATION</scope>
</reference>
<keyword evidence="3" id="KW-1185">Reference proteome</keyword>
<dbReference type="RefSeq" id="XP_005783852.1">
    <property type="nucleotide sequence ID" value="XM_005783795.1"/>
</dbReference>
<dbReference type="HOGENOM" id="CLU_772604_0_0_1"/>
<dbReference type="EnsemblProtists" id="EOD31423">
    <property type="protein sequence ID" value="EOD31423"/>
    <property type="gene ID" value="EMIHUDRAFT_112895"/>
</dbReference>
<protein>
    <submittedName>
        <fullName evidence="2">Uncharacterized protein</fullName>
    </submittedName>
</protein>
<dbReference type="AlphaFoldDB" id="A0A0D3K6N8"/>
<evidence type="ECO:0000313" key="3">
    <source>
        <dbReference type="Proteomes" id="UP000013827"/>
    </source>
</evidence>
<dbReference type="GeneID" id="17276697"/>
<name>A0A0D3K6N8_EMIH1</name>
<sequence length="359" mass="37815">MYSVDVPKGLTEGQQFNAELGGTTLLVTVPPGYSGGMSLQLKAPPAMPVVQGTAVVGGGSFKTGVFDCFDHCGEGGGSVCACLTGMCCSYIAVPQVYSQVAKQTGDRQGSKYCKLMVIVFALVVLASTITSVRFNMCVYDAASSCMHDADAGLAKPPPSPPSLSPSTFGEMASVCDPDSMTEEELMACSLGLFLAAIKEGECTYEDSVGDGEEDPIVCFDCTVQGLVARCGRVATSYVQCTLSHQWLFRAIYQLTVIAGLAIFVLLILARVKHRSARGIPGNPCCDCCCTRFCISHCCSGKECVFWCSSCVTCQMMRETELSTQPYSTDPSMPYTICLDPGAEEASPAAVNGAPGSTLV</sequence>
<evidence type="ECO:0000313" key="2">
    <source>
        <dbReference type="EnsemblProtists" id="EOD31423"/>
    </source>
</evidence>
<feature type="transmembrane region" description="Helical" evidence="1">
    <location>
        <begin position="246"/>
        <end position="269"/>
    </location>
</feature>
<keyword evidence="1" id="KW-1133">Transmembrane helix</keyword>
<dbReference type="KEGG" id="ehx:EMIHUDRAFT_112895"/>
<feature type="transmembrane region" description="Helical" evidence="1">
    <location>
        <begin position="115"/>
        <end position="136"/>
    </location>
</feature>
<proteinExistence type="predicted"/>
<dbReference type="PaxDb" id="2903-EOD31423"/>
<keyword evidence="1" id="KW-0812">Transmembrane</keyword>
<accession>A0A0D3K6N8</accession>
<evidence type="ECO:0000256" key="1">
    <source>
        <dbReference type="SAM" id="Phobius"/>
    </source>
</evidence>